<dbReference type="GO" id="GO:0003677">
    <property type="term" value="F:DNA binding"/>
    <property type="evidence" value="ECO:0007669"/>
    <property type="project" value="UniProtKB-KW"/>
</dbReference>
<dbReference type="InterPro" id="IPR041577">
    <property type="entry name" value="RT_RNaseH_2"/>
</dbReference>
<dbReference type="InterPro" id="IPR050951">
    <property type="entry name" value="Retrovirus_Pol_polyprotein"/>
</dbReference>
<evidence type="ECO:0000256" key="2">
    <source>
        <dbReference type="ARBA" id="ARBA00022723"/>
    </source>
</evidence>
<keyword evidence="7 16" id="KW-0695">RNA-directed DNA polymerase</keyword>
<feature type="domain" description="Tf2-1-like SH3-like" evidence="15">
    <location>
        <begin position="203"/>
        <end position="238"/>
    </location>
</feature>
<dbReference type="GO" id="GO:0006310">
    <property type="term" value="P:DNA recombination"/>
    <property type="evidence" value="ECO:0007669"/>
    <property type="project" value="UniProtKB-KW"/>
</dbReference>
<evidence type="ECO:0000256" key="10">
    <source>
        <dbReference type="ARBA" id="ARBA00023172"/>
    </source>
</evidence>
<evidence type="ECO:0000256" key="11">
    <source>
        <dbReference type="ARBA" id="ARBA00023268"/>
    </source>
</evidence>
<dbReference type="GO" id="GO:0003887">
    <property type="term" value="F:DNA-directed DNA polymerase activity"/>
    <property type="evidence" value="ECO:0007669"/>
    <property type="project" value="UniProtKB-KW"/>
</dbReference>
<dbReference type="Pfam" id="PF24626">
    <property type="entry name" value="SH3_Tf2-1"/>
    <property type="match status" value="1"/>
</dbReference>
<dbReference type="Pfam" id="PF17919">
    <property type="entry name" value="RT_RNaseH_2"/>
    <property type="match status" value="1"/>
</dbReference>
<feature type="signal peptide" evidence="12">
    <location>
        <begin position="1"/>
        <end position="20"/>
    </location>
</feature>
<dbReference type="GO" id="GO:0003964">
    <property type="term" value="F:RNA-directed DNA polymerase activity"/>
    <property type="evidence" value="ECO:0007669"/>
    <property type="project" value="UniProtKB-KW"/>
</dbReference>
<evidence type="ECO:0000259" key="14">
    <source>
        <dbReference type="Pfam" id="PF17921"/>
    </source>
</evidence>
<evidence type="ECO:0000256" key="9">
    <source>
        <dbReference type="ARBA" id="ARBA00023125"/>
    </source>
</evidence>
<evidence type="ECO:0000259" key="13">
    <source>
        <dbReference type="Pfam" id="PF17919"/>
    </source>
</evidence>
<dbReference type="SUPFAM" id="SSF56672">
    <property type="entry name" value="DNA/RNA polymerases"/>
    <property type="match status" value="1"/>
</dbReference>
<keyword evidence="5" id="KW-0460">Magnesium</keyword>
<keyword evidence="1" id="KW-0645">Protease</keyword>
<keyword evidence="12" id="KW-0732">Signal</keyword>
<keyword evidence="8" id="KW-0808">Transferase</keyword>
<dbReference type="GO" id="GO:0006508">
    <property type="term" value="P:proteolysis"/>
    <property type="evidence" value="ECO:0007669"/>
    <property type="project" value="UniProtKB-KW"/>
</dbReference>
<evidence type="ECO:0000256" key="6">
    <source>
        <dbReference type="ARBA" id="ARBA00022908"/>
    </source>
</evidence>
<dbReference type="InterPro" id="IPR041588">
    <property type="entry name" value="Integrase_H2C2"/>
</dbReference>
<evidence type="ECO:0000256" key="1">
    <source>
        <dbReference type="ARBA" id="ARBA00022670"/>
    </source>
</evidence>
<evidence type="ECO:0000259" key="15">
    <source>
        <dbReference type="Pfam" id="PF24626"/>
    </source>
</evidence>
<accession>A0A699H6U6</accession>
<dbReference type="PANTHER" id="PTHR37984">
    <property type="entry name" value="PROTEIN CBG26694"/>
    <property type="match status" value="1"/>
</dbReference>
<protein>
    <submittedName>
        <fullName evidence="16">Reverse transcriptase domain-containing protein</fullName>
    </submittedName>
</protein>
<feature type="domain" description="Integrase zinc-binding" evidence="14">
    <location>
        <begin position="136"/>
        <end position="190"/>
    </location>
</feature>
<evidence type="ECO:0000256" key="5">
    <source>
        <dbReference type="ARBA" id="ARBA00022842"/>
    </source>
</evidence>
<evidence type="ECO:0000256" key="3">
    <source>
        <dbReference type="ARBA" id="ARBA00022750"/>
    </source>
</evidence>
<evidence type="ECO:0000256" key="4">
    <source>
        <dbReference type="ARBA" id="ARBA00022801"/>
    </source>
</evidence>
<dbReference type="InterPro" id="IPR056924">
    <property type="entry name" value="SH3_Tf2-1"/>
</dbReference>
<keyword evidence="10" id="KW-0233">DNA recombination</keyword>
<keyword evidence="9" id="KW-0238">DNA-binding</keyword>
<reference evidence="16" key="1">
    <citation type="journal article" date="2019" name="Sci. Rep.">
        <title>Draft genome of Tanacetum cinerariifolium, the natural source of mosquito coil.</title>
        <authorList>
            <person name="Yamashiro T."/>
            <person name="Shiraishi A."/>
            <person name="Satake H."/>
            <person name="Nakayama K."/>
        </authorList>
    </citation>
    <scope>NUCLEOTIDE SEQUENCE</scope>
</reference>
<sequence length="285" mass="33100">MTFWSFNIYLVLLIYEVTRPGPNIPLRHNLGVLQLDSIQFLGHVIDSKGVHVDLAKIEAIRNWAVPTTPTEVRQFLGEEEEEAFQLLKQKLCCAPILALPEGTKDFVVYCDASLKGLRAVLMQWEKRVWLPLYGGLRDLIMHESHKSKYSIHLRSDKMDKDLKKLYWWPNMKAEIATYVSKCLTYAKVKAEHQNPPGLLQQPPFEIIARVSPMSYKLELPREIQGIDNTFHVSNLKKCLENENLVIPLEVIQLKDKLYFVKELVKIMNREVKQIKQSRIPIVKVR</sequence>
<dbReference type="GO" id="GO:0015074">
    <property type="term" value="P:DNA integration"/>
    <property type="evidence" value="ECO:0007669"/>
    <property type="project" value="UniProtKB-KW"/>
</dbReference>
<keyword evidence="3" id="KW-0064">Aspartyl protease</keyword>
<organism evidence="16">
    <name type="scientific">Tanacetum cinerariifolium</name>
    <name type="common">Dalmatian daisy</name>
    <name type="synonym">Chrysanthemum cinerariifolium</name>
    <dbReference type="NCBI Taxonomy" id="118510"/>
    <lineage>
        <taxon>Eukaryota</taxon>
        <taxon>Viridiplantae</taxon>
        <taxon>Streptophyta</taxon>
        <taxon>Embryophyta</taxon>
        <taxon>Tracheophyta</taxon>
        <taxon>Spermatophyta</taxon>
        <taxon>Magnoliopsida</taxon>
        <taxon>eudicotyledons</taxon>
        <taxon>Gunneridae</taxon>
        <taxon>Pentapetalae</taxon>
        <taxon>asterids</taxon>
        <taxon>campanulids</taxon>
        <taxon>Asterales</taxon>
        <taxon>Asteraceae</taxon>
        <taxon>Asteroideae</taxon>
        <taxon>Anthemideae</taxon>
        <taxon>Anthemidinae</taxon>
        <taxon>Tanacetum</taxon>
    </lineage>
</organism>
<keyword evidence="11" id="KW-0511">Multifunctional enzyme</keyword>
<feature type="domain" description="Reverse transcriptase/retrotransposon-derived protein RNase H-like" evidence="13">
    <location>
        <begin position="77"/>
        <end position="133"/>
    </location>
</feature>
<gene>
    <name evidence="16" type="ORF">Tci_331253</name>
</gene>
<dbReference type="EMBL" id="BKCJ010117635">
    <property type="protein sequence ID" value="GEX59278.1"/>
    <property type="molecule type" value="Genomic_DNA"/>
</dbReference>
<evidence type="ECO:0000313" key="16">
    <source>
        <dbReference type="EMBL" id="GEX59278.1"/>
    </source>
</evidence>
<feature type="chain" id="PRO_5025595756" evidence="12">
    <location>
        <begin position="21"/>
        <end position="285"/>
    </location>
</feature>
<dbReference type="Gene3D" id="1.10.340.70">
    <property type="match status" value="1"/>
</dbReference>
<evidence type="ECO:0000256" key="8">
    <source>
        <dbReference type="ARBA" id="ARBA00022932"/>
    </source>
</evidence>
<dbReference type="AlphaFoldDB" id="A0A699H6U6"/>
<keyword evidence="6" id="KW-0229">DNA integration</keyword>
<dbReference type="Pfam" id="PF17921">
    <property type="entry name" value="Integrase_H2C2"/>
    <property type="match status" value="1"/>
</dbReference>
<keyword evidence="8" id="KW-0548">Nucleotidyltransferase</keyword>
<evidence type="ECO:0000256" key="7">
    <source>
        <dbReference type="ARBA" id="ARBA00022918"/>
    </source>
</evidence>
<keyword evidence="8" id="KW-0239">DNA-directed DNA polymerase</keyword>
<proteinExistence type="predicted"/>
<keyword evidence="4" id="KW-0378">Hydrolase</keyword>
<evidence type="ECO:0000256" key="12">
    <source>
        <dbReference type="SAM" id="SignalP"/>
    </source>
</evidence>
<keyword evidence="2" id="KW-0479">Metal-binding</keyword>
<dbReference type="InterPro" id="IPR043502">
    <property type="entry name" value="DNA/RNA_pol_sf"/>
</dbReference>
<name>A0A699H6U6_TANCI</name>
<dbReference type="GO" id="GO:0046872">
    <property type="term" value="F:metal ion binding"/>
    <property type="evidence" value="ECO:0007669"/>
    <property type="project" value="UniProtKB-KW"/>
</dbReference>
<dbReference type="GO" id="GO:0004190">
    <property type="term" value="F:aspartic-type endopeptidase activity"/>
    <property type="evidence" value="ECO:0007669"/>
    <property type="project" value="UniProtKB-KW"/>
</dbReference>
<dbReference type="PANTHER" id="PTHR37984:SF5">
    <property type="entry name" value="PROTEIN NYNRIN-LIKE"/>
    <property type="match status" value="1"/>
</dbReference>
<comment type="caution">
    <text evidence="16">The sequence shown here is derived from an EMBL/GenBank/DDBJ whole genome shotgun (WGS) entry which is preliminary data.</text>
</comment>